<feature type="domain" description="Major facilitator superfamily (MFS) profile" evidence="7">
    <location>
        <begin position="122"/>
        <end position="533"/>
    </location>
</feature>
<evidence type="ECO:0000259" key="7">
    <source>
        <dbReference type="PROSITE" id="PS50850"/>
    </source>
</evidence>
<name>A0A167VPF3_9HYPO</name>
<feature type="transmembrane region" description="Helical" evidence="6">
    <location>
        <begin position="372"/>
        <end position="394"/>
    </location>
</feature>
<dbReference type="Pfam" id="PF07690">
    <property type="entry name" value="MFS_1"/>
    <property type="match status" value="1"/>
</dbReference>
<keyword evidence="4 6" id="KW-0472">Membrane</keyword>
<evidence type="ECO:0000313" key="9">
    <source>
        <dbReference type="Proteomes" id="UP000076874"/>
    </source>
</evidence>
<evidence type="ECO:0000256" key="1">
    <source>
        <dbReference type="ARBA" id="ARBA00004141"/>
    </source>
</evidence>
<feature type="transmembrane region" description="Helical" evidence="6">
    <location>
        <begin position="212"/>
        <end position="234"/>
    </location>
</feature>
<dbReference type="Gene3D" id="1.20.1720.10">
    <property type="entry name" value="Multidrug resistance protein D"/>
    <property type="match status" value="1"/>
</dbReference>
<gene>
    <name evidence="8" type="ORF">SPI_04388</name>
</gene>
<evidence type="ECO:0000256" key="4">
    <source>
        <dbReference type="ARBA" id="ARBA00023136"/>
    </source>
</evidence>
<dbReference type="PROSITE" id="PS50850">
    <property type="entry name" value="MFS"/>
    <property type="match status" value="1"/>
</dbReference>
<feature type="transmembrane region" description="Helical" evidence="6">
    <location>
        <begin position="121"/>
        <end position="144"/>
    </location>
</feature>
<evidence type="ECO:0000256" key="5">
    <source>
        <dbReference type="SAM" id="MobiDB-lite"/>
    </source>
</evidence>
<organism evidence="8 9">
    <name type="scientific">Niveomyces insectorum RCEF 264</name>
    <dbReference type="NCBI Taxonomy" id="1081102"/>
    <lineage>
        <taxon>Eukaryota</taxon>
        <taxon>Fungi</taxon>
        <taxon>Dikarya</taxon>
        <taxon>Ascomycota</taxon>
        <taxon>Pezizomycotina</taxon>
        <taxon>Sordariomycetes</taxon>
        <taxon>Hypocreomycetidae</taxon>
        <taxon>Hypocreales</taxon>
        <taxon>Cordycipitaceae</taxon>
        <taxon>Niveomyces</taxon>
    </lineage>
</organism>
<proteinExistence type="predicted"/>
<feature type="transmembrane region" description="Helical" evidence="6">
    <location>
        <begin position="508"/>
        <end position="531"/>
    </location>
</feature>
<keyword evidence="2 6" id="KW-0812">Transmembrane</keyword>
<protein>
    <submittedName>
        <fullName evidence="8">Major facilitator superfamily domain, general substrate transporter</fullName>
    </submittedName>
</protein>
<evidence type="ECO:0000256" key="6">
    <source>
        <dbReference type="SAM" id="Phobius"/>
    </source>
</evidence>
<dbReference type="PANTHER" id="PTHR23502">
    <property type="entry name" value="MAJOR FACILITATOR SUPERFAMILY"/>
    <property type="match status" value="1"/>
</dbReference>
<keyword evidence="3 6" id="KW-1133">Transmembrane helix</keyword>
<feature type="transmembrane region" description="Helical" evidence="6">
    <location>
        <begin position="485"/>
        <end position="502"/>
    </location>
</feature>
<feature type="transmembrane region" description="Helical" evidence="6">
    <location>
        <begin position="277"/>
        <end position="296"/>
    </location>
</feature>
<sequence>MASKQVTAAVAVDGAQRSGPLAESSSSQRTLAPSSGSHDDEDKAPDNDAAAAGVQQTNDLEKGGVLVVASTPDVPHGPSEKGDGAERKASTAAVPPVPPAPAPGAHAELMYSRYSPARKRFFCFILGLCGVLSPLATTGCLTALPEISSTFHTTGSIINISNGLYTGAMGVSAFIWGVTGALGGRRIVLFTSVITFFFFSLGSALSPNLAGFFVFRILSGFSGTGLLVCGPAVVGDLYKPTERGTALSWIMSGTLIGPAVGPTIGGIIVTYTSWRNIYWFQTALAGLASVLTVCFLPETSHSRRWDNMPKETRLAETLAAFNPVRLAVLFSQPDLLLIALASSSLLWNMYAFFAPIVYVIDPRLHFTKPLQAGLFYLAPGCGYFVATFFGGRYADYMVKKWIRKRGGVRRPQDRLRAAIPWMAVGTPVCMLIYGWCLDKNKGGVALLAVVMFIQGFTQLMIFPAINTYCVEIVPNRATEVLGGNYFIRYMFAAAGTSLAIPATNGIGIGWFCTISVGFILCASVGVLLVIYDKVPRFSKNMQTLDDLAKAG</sequence>
<dbReference type="InterPro" id="IPR020846">
    <property type="entry name" value="MFS_dom"/>
</dbReference>
<feature type="transmembrane region" description="Helical" evidence="6">
    <location>
        <begin position="415"/>
        <end position="433"/>
    </location>
</feature>
<dbReference type="GO" id="GO:0022857">
    <property type="term" value="F:transmembrane transporter activity"/>
    <property type="evidence" value="ECO:0007669"/>
    <property type="project" value="InterPro"/>
</dbReference>
<dbReference type="Proteomes" id="UP000076874">
    <property type="component" value="Unassembled WGS sequence"/>
</dbReference>
<feature type="compositionally biased region" description="Basic and acidic residues" evidence="5">
    <location>
        <begin position="78"/>
        <end position="89"/>
    </location>
</feature>
<dbReference type="OrthoDB" id="3066029at2759"/>
<dbReference type="SUPFAM" id="SSF103473">
    <property type="entry name" value="MFS general substrate transporter"/>
    <property type="match status" value="1"/>
</dbReference>
<comment type="caution">
    <text evidence="8">The sequence shown here is derived from an EMBL/GenBank/DDBJ whole genome shotgun (WGS) entry which is preliminary data.</text>
</comment>
<feature type="compositionally biased region" description="Polar residues" evidence="5">
    <location>
        <begin position="23"/>
        <end position="36"/>
    </location>
</feature>
<accession>A0A167VPF3</accession>
<reference evidence="8 9" key="1">
    <citation type="journal article" date="2016" name="Genome Biol. Evol.">
        <title>Divergent and convergent evolution of fungal pathogenicity.</title>
        <authorList>
            <person name="Shang Y."/>
            <person name="Xiao G."/>
            <person name="Zheng P."/>
            <person name="Cen K."/>
            <person name="Zhan S."/>
            <person name="Wang C."/>
        </authorList>
    </citation>
    <scope>NUCLEOTIDE SEQUENCE [LARGE SCALE GENOMIC DNA]</scope>
    <source>
        <strain evidence="8 9">RCEF 264</strain>
    </source>
</reference>
<feature type="transmembrane region" description="Helical" evidence="6">
    <location>
        <begin position="187"/>
        <end position="206"/>
    </location>
</feature>
<evidence type="ECO:0000256" key="3">
    <source>
        <dbReference type="ARBA" id="ARBA00022989"/>
    </source>
</evidence>
<comment type="subcellular location">
    <subcellularLocation>
        <location evidence="1">Membrane</location>
        <topology evidence="1">Multi-pass membrane protein</topology>
    </subcellularLocation>
</comment>
<dbReference type="STRING" id="1081102.A0A167VPF3"/>
<feature type="transmembrane region" description="Helical" evidence="6">
    <location>
        <begin position="445"/>
        <end position="465"/>
    </location>
</feature>
<evidence type="ECO:0000256" key="2">
    <source>
        <dbReference type="ARBA" id="ARBA00022692"/>
    </source>
</evidence>
<feature type="compositionally biased region" description="Basic and acidic residues" evidence="5">
    <location>
        <begin position="37"/>
        <end position="46"/>
    </location>
</feature>
<keyword evidence="9" id="KW-1185">Reference proteome</keyword>
<evidence type="ECO:0000313" key="8">
    <source>
        <dbReference type="EMBL" id="OAA62848.1"/>
    </source>
</evidence>
<dbReference type="PANTHER" id="PTHR23502:SF64">
    <property type="entry name" value="TRANSPORTER, PUTATIVE (AFU_ORTHOLOGUE AFUA_3G11760)-RELATED"/>
    <property type="match status" value="1"/>
</dbReference>
<feature type="transmembrane region" description="Helical" evidence="6">
    <location>
        <begin position="335"/>
        <end position="360"/>
    </location>
</feature>
<feature type="transmembrane region" description="Helical" evidence="6">
    <location>
        <begin position="246"/>
        <end position="271"/>
    </location>
</feature>
<dbReference type="EMBL" id="AZHD01000006">
    <property type="protein sequence ID" value="OAA62848.1"/>
    <property type="molecule type" value="Genomic_DNA"/>
</dbReference>
<dbReference type="InterPro" id="IPR036259">
    <property type="entry name" value="MFS_trans_sf"/>
</dbReference>
<feature type="region of interest" description="Disordered" evidence="5">
    <location>
        <begin position="1"/>
        <end position="102"/>
    </location>
</feature>
<feature type="transmembrane region" description="Helical" evidence="6">
    <location>
        <begin position="164"/>
        <end position="182"/>
    </location>
</feature>
<dbReference type="GO" id="GO:0005886">
    <property type="term" value="C:plasma membrane"/>
    <property type="evidence" value="ECO:0007669"/>
    <property type="project" value="TreeGrafter"/>
</dbReference>
<dbReference type="AlphaFoldDB" id="A0A167VPF3"/>
<dbReference type="InterPro" id="IPR011701">
    <property type="entry name" value="MFS"/>
</dbReference>